<proteinExistence type="predicted"/>
<evidence type="ECO:0000313" key="3">
    <source>
        <dbReference type="Proteomes" id="UP000735302"/>
    </source>
</evidence>
<reference evidence="2 3" key="1">
    <citation type="journal article" date="2021" name="Elife">
        <title>Chloroplast acquisition without the gene transfer in kleptoplastic sea slugs, Plakobranchus ocellatus.</title>
        <authorList>
            <person name="Maeda T."/>
            <person name="Takahashi S."/>
            <person name="Yoshida T."/>
            <person name="Shimamura S."/>
            <person name="Takaki Y."/>
            <person name="Nagai Y."/>
            <person name="Toyoda A."/>
            <person name="Suzuki Y."/>
            <person name="Arimoto A."/>
            <person name="Ishii H."/>
            <person name="Satoh N."/>
            <person name="Nishiyama T."/>
            <person name="Hasebe M."/>
            <person name="Maruyama T."/>
            <person name="Minagawa J."/>
            <person name="Obokata J."/>
            <person name="Shigenobu S."/>
        </authorList>
    </citation>
    <scope>NUCLEOTIDE SEQUENCE [LARGE SCALE GENOMIC DNA]</scope>
</reference>
<gene>
    <name evidence="2" type="ORF">PoB_005589100</name>
</gene>
<name>A0AAV4CDG2_9GAST</name>
<keyword evidence="3" id="KW-1185">Reference proteome</keyword>
<dbReference type="Proteomes" id="UP000735302">
    <property type="component" value="Unassembled WGS sequence"/>
</dbReference>
<organism evidence="2 3">
    <name type="scientific">Plakobranchus ocellatus</name>
    <dbReference type="NCBI Taxonomy" id="259542"/>
    <lineage>
        <taxon>Eukaryota</taxon>
        <taxon>Metazoa</taxon>
        <taxon>Spiralia</taxon>
        <taxon>Lophotrochozoa</taxon>
        <taxon>Mollusca</taxon>
        <taxon>Gastropoda</taxon>
        <taxon>Heterobranchia</taxon>
        <taxon>Euthyneura</taxon>
        <taxon>Panpulmonata</taxon>
        <taxon>Sacoglossa</taxon>
        <taxon>Placobranchoidea</taxon>
        <taxon>Plakobranchidae</taxon>
        <taxon>Plakobranchus</taxon>
    </lineage>
</organism>
<evidence type="ECO:0000256" key="1">
    <source>
        <dbReference type="SAM" id="MobiDB-lite"/>
    </source>
</evidence>
<protein>
    <submittedName>
        <fullName evidence="2">Uncharacterized protein</fullName>
    </submittedName>
</protein>
<dbReference type="AlphaFoldDB" id="A0AAV4CDG2"/>
<sequence length="81" mass="8947">MIRVDPPAPCTSRAYPLALSTNRAANCYTDMFRLIDRCTSRADPPAPSTSRADPPGPSTSRLTHQLRLQSELAHQLRLQAD</sequence>
<evidence type="ECO:0000313" key="2">
    <source>
        <dbReference type="EMBL" id="GFO29386.1"/>
    </source>
</evidence>
<comment type="caution">
    <text evidence="2">The sequence shown here is derived from an EMBL/GenBank/DDBJ whole genome shotgun (WGS) entry which is preliminary data.</text>
</comment>
<dbReference type="EMBL" id="BLXT01006160">
    <property type="protein sequence ID" value="GFO29386.1"/>
    <property type="molecule type" value="Genomic_DNA"/>
</dbReference>
<accession>A0AAV4CDG2</accession>
<feature type="region of interest" description="Disordered" evidence="1">
    <location>
        <begin position="39"/>
        <end position="62"/>
    </location>
</feature>